<dbReference type="Proteomes" id="UP000239494">
    <property type="component" value="Unassembled WGS sequence"/>
</dbReference>
<sequence length="102" mass="10879">MANNESDVFQELSRSEPETALSAKIHARPEARGTSIEFEVEGAKGASRCDLMALTRDGELMPVTSWLVGATALNGGVGMRWSEITAFVVKDASGATLLHMPT</sequence>
<dbReference type="AlphaFoldDB" id="A0A2T0T4E4"/>
<feature type="region of interest" description="Disordered" evidence="1">
    <location>
        <begin position="1"/>
        <end position="26"/>
    </location>
</feature>
<keyword evidence="3" id="KW-1185">Reference proteome</keyword>
<reference evidence="2 3" key="1">
    <citation type="submission" date="2018-03" db="EMBL/GenBank/DDBJ databases">
        <title>Genomic Encyclopedia of Archaeal and Bacterial Type Strains, Phase II (KMG-II): from individual species to whole genera.</title>
        <authorList>
            <person name="Goeker M."/>
        </authorList>
    </citation>
    <scope>NUCLEOTIDE SEQUENCE [LARGE SCALE GENOMIC DNA]</scope>
    <source>
        <strain evidence="2 3">DSM 44720</strain>
    </source>
</reference>
<dbReference type="EMBL" id="PVTF01000006">
    <property type="protein sequence ID" value="PRY40540.1"/>
    <property type="molecule type" value="Genomic_DNA"/>
</dbReference>
<dbReference type="RefSeq" id="WP_106189082.1">
    <property type="nucleotide sequence ID" value="NZ_PVTF01000006.1"/>
</dbReference>
<evidence type="ECO:0000313" key="3">
    <source>
        <dbReference type="Proteomes" id="UP000239494"/>
    </source>
</evidence>
<accession>A0A2T0T4E4</accession>
<proteinExistence type="predicted"/>
<comment type="caution">
    <text evidence="2">The sequence shown here is derived from an EMBL/GenBank/DDBJ whole genome shotgun (WGS) entry which is preliminary data.</text>
</comment>
<protein>
    <submittedName>
        <fullName evidence="2">Uncharacterized protein</fullName>
    </submittedName>
</protein>
<dbReference type="OrthoDB" id="5185837at2"/>
<name>A0A2T0T4E4_9PSEU</name>
<evidence type="ECO:0000313" key="2">
    <source>
        <dbReference type="EMBL" id="PRY40540.1"/>
    </source>
</evidence>
<organism evidence="2 3">
    <name type="scientific">Umezawaea tangerina</name>
    <dbReference type="NCBI Taxonomy" id="84725"/>
    <lineage>
        <taxon>Bacteria</taxon>
        <taxon>Bacillati</taxon>
        <taxon>Actinomycetota</taxon>
        <taxon>Actinomycetes</taxon>
        <taxon>Pseudonocardiales</taxon>
        <taxon>Pseudonocardiaceae</taxon>
        <taxon>Umezawaea</taxon>
    </lineage>
</organism>
<gene>
    <name evidence="2" type="ORF">CLV43_106277</name>
</gene>
<evidence type="ECO:0000256" key="1">
    <source>
        <dbReference type="SAM" id="MobiDB-lite"/>
    </source>
</evidence>